<proteinExistence type="predicted"/>
<comment type="caution">
    <text evidence="2">The sequence shown here is derived from an EMBL/GenBank/DDBJ whole genome shotgun (WGS) entry which is preliminary data.</text>
</comment>
<reference evidence="2" key="1">
    <citation type="submission" date="2023-02" db="EMBL/GenBank/DDBJ databases">
        <title>Tahibacter soli sp. nov. isolated from soil.</title>
        <authorList>
            <person name="Baek J.H."/>
            <person name="Lee J.K."/>
            <person name="Choi D.G."/>
            <person name="Jeon C.O."/>
        </authorList>
    </citation>
    <scope>NUCLEOTIDE SEQUENCE</scope>
    <source>
        <strain evidence="2">BL</strain>
    </source>
</reference>
<gene>
    <name evidence="2" type="ORF">OD750_009715</name>
</gene>
<evidence type="ECO:0000313" key="3">
    <source>
        <dbReference type="Proteomes" id="UP001139971"/>
    </source>
</evidence>
<protein>
    <submittedName>
        <fullName evidence="2">Uncharacterized protein</fullName>
    </submittedName>
</protein>
<dbReference type="AlphaFoldDB" id="A0A9X3YKE9"/>
<dbReference type="EMBL" id="JAOVZO020000014">
    <property type="protein sequence ID" value="MDC8012820.1"/>
    <property type="molecule type" value="Genomic_DNA"/>
</dbReference>
<evidence type="ECO:0000313" key="2">
    <source>
        <dbReference type="EMBL" id="MDC8012820.1"/>
    </source>
</evidence>
<keyword evidence="3" id="KW-1185">Reference proteome</keyword>
<feature type="signal peptide" evidence="1">
    <location>
        <begin position="1"/>
        <end position="18"/>
    </location>
</feature>
<dbReference type="Proteomes" id="UP001139971">
    <property type="component" value="Unassembled WGS sequence"/>
</dbReference>
<organism evidence="2 3">
    <name type="scientific">Tahibacter soli</name>
    <dbReference type="NCBI Taxonomy" id="2983605"/>
    <lineage>
        <taxon>Bacteria</taxon>
        <taxon>Pseudomonadati</taxon>
        <taxon>Pseudomonadota</taxon>
        <taxon>Gammaproteobacteria</taxon>
        <taxon>Lysobacterales</taxon>
        <taxon>Rhodanobacteraceae</taxon>
        <taxon>Tahibacter</taxon>
    </lineage>
</organism>
<sequence>MKFLLSLLPLLASPPAGAAQGGRLPSLYMSHLVASPATFNSPRVNLQLRDSWSSGATPVFSNSPASVIVADVTGPFTLNPGTPATIDETLAAARRSWSPFAAAVVDDVVTDNDLEGSGVRTFHAG</sequence>
<feature type="chain" id="PRO_5040867569" evidence="1">
    <location>
        <begin position="19"/>
        <end position="125"/>
    </location>
</feature>
<accession>A0A9X3YKE9</accession>
<dbReference type="RefSeq" id="WP_263545239.1">
    <property type="nucleotide sequence ID" value="NZ_JAOVZO020000014.1"/>
</dbReference>
<keyword evidence="1" id="KW-0732">Signal</keyword>
<evidence type="ECO:0000256" key="1">
    <source>
        <dbReference type="SAM" id="SignalP"/>
    </source>
</evidence>
<name>A0A9X3YKE9_9GAMM</name>